<evidence type="ECO:0000313" key="2">
    <source>
        <dbReference type="EMBL" id="GAE48712.1"/>
    </source>
</evidence>
<evidence type="ECO:0000256" key="1">
    <source>
        <dbReference type="SAM" id="Phobius"/>
    </source>
</evidence>
<proteinExistence type="predicted"/>
<dbReference type="Proteomes" id="UP000019143">
    <property type="component" value="Unassembled WGS sequence"/>
</dbReference>
<keyword evidence="1" id="KW-1133">Transmembrane helix</keyword>
<feature type="transmembrane region" description="Helical" evidence="1">
    <location>
        <begin position="67"/>
        <end position="96"/>
    </location>
</feature>
<evidence type="ECO:0000313" key="3">
    <source>
        <dbReference type="Proteomes" id="UP000019143"/>
    </source>
</evidence>
<dbReference type="AlphaFoldDB" id="W4RX57"/>
<organism evidence="2 3">
    <name type="scientific">Xanthomonas arboricola pv. pruni str. MAFF 311562</name>
    <dbReference type="NCBI Taxonomy" id="1414836"/>
    <lineage>
        <taxon>Bacteria</taxon>
        <taxon>Pseudomonadati</taxon>
        <taxon>Pseudomonadota</taxon>
        <taxon>Gammaproteobacteria</taxon>
        <taxon>Lysobacterales</taxon>
        <taxon>Lysobacteraceae</taxon>
        <taxon>Xanthomonas</taxon>
    </lineage>
</organism>
<name>W4RX57_9XANT</name>
<dbReference type="EMBL" id="BAVB01000035">
    <property type="protein sequence ID" value="GAE48712.1"/>
    <property type="molecule type" value="Genomic_DNA"/>
</dbReference>
<keyword evidence="1" id="KW-0472">Membrane</keyword>
<comment type="caution">
    <text evidence="2">The sequence shown here is derived from an EMBL/GenBank/DDBJ whole genome shotgun (WGS) entry which is preliminary data.</text>
</comment>
<protein>
    <submittedName>
        <fullName evidence="2">Membrane-bound transport protein-like protein</fullName>
    </submittedName>
</protein>
<keyword evidence="1" id="KW-0812">Transmembrane</keyword>
<reference evidence="2 3" key="1">
    <citation type="submission" date="2014-01" db="EMBL/GenBank/DDBJ databases">
        <title>Genome sequence and analysis of Xanthomonas arboricola pv. pruni.</title>
        <authorList>
            <person name="Fujikawa T."/>
            <person name="Nakazono-Nagaoka E."/>
        </authorList>
    </citation>
    <scope>NUCLEOTIDE SEQUENCE [LARGE SCALE GENOMIC DNA]</scope>
    <source>
        <strain evidence="3">MAFF 311562</strain>
    </source>
</reference>
<accession>W4RX57</accession>
<sequence length="158" mass="17439">MKSGLQWWMARGPPTERVWSGKHVGHEVHGAGEALSVGALPLHPYNAGSSSFGGRMSYRPQNNHDGLWWEIALGIFVGQLMTAALAGVVALCLGYFTMRSVSAALPAVTPQTLYTPRSQRAATAQPQLRELESDERCIQHKRFRRLSNGWQELPNDPC</sequence>
<gene>
    <name evidence="2" type="ORF">XPU_0244</name>
</gene>